<dbReference type="Proteomes" id="UP000267027">
    <property type="component" value="Unassembled WGS sequence"/>
</dbReference>
<evidence type="ECO:0000256" key="11">
    <source>
        <dbReference type="SAM" id="MobiDB-lite"/>
    </source>
</evidence>
<evidence type="ECO:0000256" key="7">
    <source>
        <dbReference type="ARBA" id="ARBA00023125"/>
    </source>
</evidence>
<name>A0A158PFQ9_ANGCS</name>
<dbReference type="InterPro" id="IPR001628">
    <property type="entry name" value="Znf_hrmn_rcpt"/>
</dbReference>
<comment type="subcellular location">
    <subcellularLocation>
        <location evidence="1">Nucleus</location>
    </subcellularLocation>
</comment>
<dbReference type="Gene3D" id="3.30.50.10">
    <property type="entry name" value="Erythroid Transcription Factor GATA-1, subunit A"/>
    <property type="match status" value="1"/>
</dbReference>
<reference evidence="13 14" key="2">
    <citation type="submission" date="2018-11" db="EMBL/GenBank/DDBJ databases">
        <authorList>
            <consortium name="Pathogen Informatics"/>
        </authorList>
    </citation>
    <scope>NUCLEOTIDE SEQUENCE [LARGE SCALE GENOMIC DNA]</scope>
    <source>
        <strain evidence="13 14">Costa Rica</strain>
    </source>
</reference>
<evidence type="ECO:0000256" key="9">
    <source>
        <dbReference type="ARBA" id="ARBA00023170"/>
    </source>
</evidence>
<evidence type="ECO:0000256" key="8">
    <source>
        <dbReference type="ARBA" id="ARBA00023163"/>
    </source>
</evidence>
<dbReference type="PROSITE" id="PS00031">
    <property type="entry name" value="NUCLEAR_REC_DBD_1"/>
    <property type="match status" value="1"/>
</dbReference>
<keyword evidence="14" id="KW-1185">Reference proteome</keyword>
<dbReference type="EMBL" id="UYYA01003810">
    <property type="protein sequence ID" value="VDM55873.1"/>
    <property type="molecule type" value="Genomic_DNA"/>
</dbReference>
<evidence type="ECO:0000256" key="10">
    <source>
        <dbReference type="ARBA" id="ARBA00023242"/>
    </source>
</evidence>
<accession>A0A158PFQ9</accession>
<feature type="region of interest" description="Disordered" evidence="11">
    <location>
        <begin position="137"/>
        <end position="172"/>
    </location>
</feature>
<dbReference type="InterPro" id="IPR049636">
    <property type="entry name" value="HNF4-like_DBD"/>
</dbReference>
<sequence length="305" mass="34250">MFEQAPYCTPYSLLIATEGRLKSLLALFYFVPSEFIDEVEIANKVGYVQIQCVPITSMMDLCDGVCMVCGDRSAGKHYGVMACYGCKGFFRRTIRSGQNYSCRFQRKCSIDKDQRNACRFCRFQRCLNVGMEPDAIRPDRDVIGKQKNPRRKKLRREDSSLPSPGSDSPSPHEDVLVTFLVDVELQSMGGPGSRTSLPIGIQRIKSDPDMDISSLFSNRFAYEEEAYEIGYTMERVASVEQLASALRRYLFAAVHWIEALFSLAQIDNVPEKVAVLKSVFAPYTILCQAARTAQFTGEQSCAAHS</sequence>
<evidence type="ECO:0000259" key="12">
    <source>
        <dbReference type="PROSITE" id="PS51030"/>
    </source>
</evidence>
<keyword evidence="3" id="KW-0479">Metal-binding</keyword>
<reference evidence="15" key="1">
    <citation type="submission" date="2016-04" db="UniProtKB">
        <authorList>
            <consortium name="WormBaseParasite"/>
        </authorList>
    </citation>
    <scope>IDENTIFICATION</scope>
</reference>
<evidence type="ECO:0000256" key="3">
    <source>
        <dbReference type="ARBA" id="ARBA00022723"/>
    </source>
</evidence>
<dbReference type="GO" id="GO:0008270">
    <property type="term" value="F:zinc ion binding"/>
    <property type="evidence" value="ECO:0007669"/>
    <property type="project" value="UniProtKB-KW"/>
</dbReference>
<evidence type="ECO:0000256" key="5">
    <source>
        <dbReference type="ARBA" id="ARBA00022833"/>
    </source>
</evidence>
<dbReference type="GO" id="GO:0000978">
    <property type="term" value="F:RNA polymerase II cis-regulatory region sequence-specific DNA binding"/>
    <property type="evidence" value="ECO:0007669"/>
    <property type="project" value="InterPro"/>
</dbReference>
<dbReference type="PROSITE" id="PS51030">
    <property type="entry name" value="NUCLEAR_REC_DBD_2"/>
    <property type="match status" value="1"/>
</dbReference>
<dbReference type="SUPFAM" id="SSF57716">
    <property type="entry name" value="Glucocorticoid receptor-like (DNA-binding domain)"/>
    <property type="match status" value="1"/>
</dbReference>
<proteinExistence type="inferred from homology"/>
<dbReference type="InterPro" id="IPR013088">
    <property type="entry name" value="Znf_NHR/GATA"/>
</dbReference>
<comment type="similarity">
    <text evidence="2">Belongs to the nuclear hormone receptor family.</text>
</comment>
<feature type="compositionally biased region" description="Low complexity" evidence="11">
    <location>
        <begin position="160"/>
        <end position="169"/>
    </location>
</feature>
<dbReference type="PRINTS" id="PR00047">
    <property type="entry name" value="STROIDFINGER"/>
</dbReference>
<dbReference type="GO" id="GO:0003700">
    <property type="term" value="F:DNA-binding transcription factor activity"/>
    <property type="evidence" value="ECO:0007669"/>
    <property type="project" value="InterPro"/>
</dbReference>
<keyword evidence="4" id="KW-0863">Zinc-finger</keyword>
<keyword evidence="5" id="KW-0862">Zinc</keyword>
<gene>
    <name evidence="13" type="ORF">ACOC_LOCUS4288</name>
</gene>
<evidence type="ECO:0000313" key="13">
    <source>
        <dbReference type="EMBL" id="VDM55873.1"/>
    </source>
</evidence>
<evidence type="ECO:0000256" key="2">
    <source>
        <dbReference type="ARBA" id="ARBA00005993"/>
    </source>
</evidence>
<evidence type="ECO:0000256" key="4">
    <source>
        <dbReference type="ARBA" id="ARBA00022771"/>
    </source>
</evidence>
<dbReference type="WBParaSite" id="ACOC_0000428701-mRNA-1">
    <property type="protein sequence ID" value="ACOC_0000428701-mRNA-1"/>
    <property type="gene ID" value="ACOC_0000428701"/>
</dbReference>
<keyword evidence="10" id="KW-0539">Nucleus</keyword>
<dbReference type="OrthoDB" id="5771769at2759"/>
<dbReference type="STRING" id="334426.A0A158PFQ9"/>
<dbReference type="SUPFAM" id="SSF48508">
    <property type="entry name" value="Nuclear receptor ligand-binding domain"/>
    <property type="match status" value="1"/>
</dbReference>
<dbReference type="SMART" id="SM00399">
    <property type="entry name" value="ZnF_C4"/>
    <property type="match status" value="1"/>
</dbReference>
<dbReference type="Pfam" id="PF00105">
    <property type="entry name" value="zf-C4"/>
    <property type="match status" value="1"/>
</dbReference>
<dbReference type="AlphaFoldDB" id="A0A158PFQ9"/>
<keyword evidence="8" id="KW-0804">Transcription</keyword>
<evidence type="ECO:0000256" key="6">
    <source>
        <dbReference type="ARBA" id="ARBA00023015"/>
    </source>
</evidence>
<dbReference type="CDD" id="cd06960">
    <property type="entry name" value="NR_DBD_HNF4A"/>
    <property type="match status" value="1"/>
</dbReference>
<evidence type="ECO:0000256" key="1">
    <source>
        <dbReference type="ARBA" id="ARBA00004123"/>
    </source>
</evidence>
<dbReference type="InterPro" id="IPR052496">
    <property type="entry name" value="Orphan_Nuclear_Rcpt"/>
</dbReference>
<keyword evidence="7" id="KW-0238">DNA-binding</keyword>
<keyword evidence="6" id="KW-0805">Transcription regulation</keyword>
<dbReference type="InterPro" id="IPR035500">
    <property type="entry name" value="NHR-like_dom_sf"/>
</dbReference>
<feature type="domain" description="Nuclear receptor" evidence="12">
    <location>
        <begin position="63"/>
        <end position="138"/>
    </location>
</feature>
<evidence type="ECO:0000313" key="15">
    <source>
        <dbReference type="WBParaSite" id="ACOC_0000428701-mRNA-1"/>
    </source>
</evidence>
<keyword evidence="9" id="KW-0675">Receptor</keyword>
<dbReference type="Gene3D" id="1.10.565.10">
    <property type="entry name" value="Retinoid X Receptor"/>
    <property type="match status" value="1"/>
</dbReference>
<dbReference type="PANTHER" id="PTHR47519">
    <property type="entry name" value="NUCLEAR HORMONE RECEPTOR FAMILY MEMBER NHR-31-RELATED"/>
    <property type="match status" value="1"/>
</dbReference>
<dbReference type="GO" id="GO:0005634">
    <property type="term" value="C:nucleus"/>
    <property type="evidence" value="ECO:0007669"/>
    <property type="project" value="UniProtKB-SubCell"/>
</dbReference>
<protein>
    <submittedName>
        <fullName evidence="15">Nuclear receptor domain-containing protein</fullName>
    </submittedName>
</protein>
<dbReference type="FunFam" id="3.30.50.10:FF:000030">
    <property type="entry name" value="Nuclear Hormone Receptor family"/>
    <property type="match status" value="1"/>
</dbReference>
<dbReference type="PANTHER" id="PTHR47519:SF5">
    <property type="entry name" value="NUCLEAR HORMONE RECEPTOR E75"/>
    <property type="match status" value="1"/>
</dbReference>
<organism evidence="15">
    <name type="scientific">Angiostrongylus costaricensis</name>
    <name type="common">Nematode worm</name>
    <dbReference type="NCBI Taxonomy" id="334426"/>
    <lineage>
        <taxon>Eukaryota</taxon>
        <taxon>Metazoa</taxon>
        <taxon>Ecdysozoa</taxon>
        <taxon>Nematoda</taxon>
        <taxon>Chromadorea</taxon>
        <taxon>Rhabditida</taxon>
        <taxon>Rhabditina</taxon>
        <taxon>Rhabditomorpha</taxon>
        <taxon>Strongyloidea</taxon>
        <taxon>Metastrongylidae</taxon>
        <taxon>Angiostrongylus</taxon>
    </lineage>
</organism>
<evidence type="ECO:0000313" key="14">
    <source>
        <dbReference type="Proteomes" id="UP000267027"/>
    </source>
</evidence>